<keyword evidence="3" id="KW-1185">Reference proteome</keyword>
<evidence type="ECO:0000313" key="3">
    <source>
        <dbReference type="Proteomes" id="UP000054820"/>
    </source>
</evidence>
<evidence type="ECO:0000313" key="4">
    <source>
        <dbReference type="Proteomes" id="UP000255110"/>
    </source>
</evidence>
<dbReference type="Proteomes" id="UP000054820">
    <property type="component" value="Unassembled WGS sequence"/>
</dbReference>
<evidence type="ECO:0000313" key="2">
    <source>
        <dbReference type="EMBL" id="STY22084.1"/>
    </source>
</evidence>
<organism evidence="2 4">
    <name type="scientific">Legionella steigerwaltii</name>
    <dbReference type="NCBI Taxonomy" id="460"/>
    <lineage>
        <taxon>Bacteria</taxon>
        <taxon>Pseudomonadati</taxon>
        <taxon>Pseudomonadota</taxon>
        <taxon>Gammaproteobacteria</taxon>
        <taxon>Legionellales</taxon>
        <taxon>Legionellaceae</taxon>
        <taxon>Legionella</taxon>
    </lineage>
</organism>
<protein>
    <submittedName>
        <fullName evidence="2">Uncharacterized protein</fullName>
    </submittedName>
</protein>
<dbReference type="OrthoDB" id="5652928at2"/>
<dbReference type="AlphaFoldDB" id="A0A378L5P9"/>
<dbReference type="EMBL" id="LNYZ01000019">
    <property type="protein sequence ID" value="KTD76099.1"/>
    <property type="molecule type" value="Genomic_DNA"/>
</dbReference>
<reference evidence="1 3" key="1">
    <citation type="submission" date="2015-11" db="EMBL/GenBank/DDBJ databases">
        <title>Genomic analysis of 38 Legionella species identifies large and diverse effector repertoires.</title>
        <authorList>
            <person name="Burstein D."/>
            <person name="Amaro F."/>
            <person name="Zusman T."/>
            <person name="Lifshitz Z."/>
            <person name="Cohen O."/>
            <person name="Gilbert J.A."/>
            <person name="Pupko T."/>
            <person name="Shuman H.A."/>
            <person name="Segal G."/>
        </authorList>
    </citation>
    <scope>NUCLEOTIDE SEQUENCE [LARGE SCALE GENOMIC DNA]</scope>
    <source>
        <strain evidence="1 3">SC-18-C9</strain>
    </source>
</reference>
<accession>A0A378L5P9</accession>
<dbReference type="Proteomes" id="UP000255110">
    <property type="component" value="Unassembled WGS sequence"/>
</dbReference>
<reference evidence="2 4" key="2">
    <citation type="submission" date="2018-06" db="EMBL/GenBank/DDBJ databases">
        <authorList>
            <consortium name="Pathogen Informatics"/>
            <person name="Doyle S."/>
        </authorList>
    </citation>
    <scope>NUCLEOTIDE SEQUENCE [LARGE SCALE GENOMIC DNA]</scope>
    <source>
        <strain evidence="2 4">NCTC11991</strain>
    </source>
</reference>
<dbReference type="RefSeq" id="WP_058477936.1">
    <property type="nucleotide sequence ID" value="NZ_CAAAIO010000026.1"/>
</dbReference>
<gene>
    <name evidence="1" type="ORF">Lstg_2387</name>
    <name evidence="2" type="ORF">NCTC11991_00662</name>
</gene>
<name>A0A378L5P9_9GAMM</name>
<dbReference type="STRING" id="460.Lstg_2387"/>
<evidence type="ECO:0000313" key="1">
    <source>
        <dbReference type="EMBL" id="KTD76099.1"/>
    </source>
</evidence>
<proteinExistence type="predicted"/>
<sequence>MKEKKCTEFSYPPRTLNKPIIFITNSQKKDRGSSLYLVHENGTIRCSGSNEGKRKATTFIRPYLIGYTSSYKKDIFFYNATLGLSPFEGRAKNYHELIQIKKRGNGHQGNIITEIISFKDLTKLNFTPLTWQGPEKEGTAWGIARQEVLNAWSKISLKDYDFKREEHRVDLPESKKPGV</sequence>
<dbReference type="EMBL" id="UGOY01000001">
    <property type="protein sequence ID" value="STY22084.1"/>
    <property type="molecule type" value="Genomic_DNA"/>
</dbReference>